<evidence type="ECO:0000313" key="1">
    <source>
        <dbReference type="EMBL" id="SSZ40736.1"/>
    </source>
</evidence>
<gene>
    <name evidence="1" type="ORF">NCTC12860_01892</name>
</gene>
<name>A0A336NGB9_BARGR</name>
<reference evidence="1 2" key="1">
    <citation type="submission" date="2018-06" db="EMBL/GenBank/DDBJ databases">
        <authorList>
            <consortium name="Pathogen Informatics"/>
            <person name="Doyle S."/>
        </authorList>
    </citation>
    <scope>NUCLEOTIDE SEQUENCE [LARGE SCALE GENOMIC DNA]</scope>
    <source>
        <strain evidence="1 2">NCTC12860</strain>
    </source>
</reference>
<dbReference type="AlphaFoldDB" id="A0A336NGB9"/>
<dbReference type="EMBL" id="UFTD01000002">
    <property type="protein sequence ID" value="SSZ40736.1"/>
    <property type="molecule type" value="Genomic_DNA"/>
</dbReference>
<evidence type="ECO:0000313" key="2">
    <source>
        <dbReference type="Proteomes" id="UP000253846"/>
    </source>
</evidence>
<accession>A0A336NGB9</accession>
<proteinExistence type="predicted"/>
<organism evidence="1 2">
    <name type="scientific">Bartonella grahamii</name>
    <dbReference type="NCBI Taxonomy" id="33045"/>
    <lineage>
        <taxon>Bacteria</taxon>
        <taxon>Pseudomonadati</taxon>
        <taxon>Pseudomonadota</taxon>
        <taxon>Alphaproteobacteria</taxon>
        <taxon>Hyphomicrobiales</taxon>
        <taxon>Bartonellaceae</taxon>
        <taxon>Bartonella</taxon>
    </lineage>
</organism>
<dbReference type="Proteomes" id="UP000253846">
    <property type="component" value="Unassembled WGS sequence"/>
</dbReference>
<sequence length="59" mass="7286">MKIFQWYMRMIQLFLLFFILKKRLFERKIDFINKKVAYFVAIFDKVYTDNNTSVVIALI</sequence>
<protein>
    <submittedName>
        <fullName evidence="1">Uncharacterized protein</fullName>
    </submittedName>
</protein>